<comment type="caution">
    <text evidence="1">The sequence shown here is derived from an EMBL/GenBank/DDBJ whole genome shotgun (WGS) entry which is preliminary data.</text>
</comment>
<proteinExistence type="predicted"/>
<sequence length="226" mass="25375">MATNNNSGCPITVLSPRTLADASIMVVDWAYYSDSANNHFRENVTPDGSQGCTPYPQGQVPQLSNGKRTERCILTNNSNDNLCFVELPPQVFGKGRGQCDQLIYHINGSNDWLLLLELKYTAPIRNKSNRGSYTSNLQKKYEEAALQINDTYKHISSCDSCEKTFPKIICGVVSFPRIPVIKGQSHSIRKVDSKVMEQLAIKRLPEIVHSISIADLPKKYRVDVRR</sequence>
<evidence type="ECO:0000313" key="1">
    <source>
        <dbReference type="EMBL" id="TFH94506.1"/>
    </source>
</evidence>
<dbReference type="AlphaFoldDB" id="A0A4Y8WNV5"/>
<evidence type="ECO:0000313" key="2">
    <source>
        <dbReference type="Proteomes" id="UP000297225"/>
    </source>
</evidence>
<organism evidence="1 2">
    <name type="scientific">Porphyromonas levii</name>
    <dbReference type="NCBI Taxonomy" id="28114"/>
    <lineage>
        <taxon>Bacteria</taxon>
        <taxon>Pseudomonadati</taxon>
        <taxon>Bacteroidota</taxon>
        <taxon>Bacteroidia</taxon>
        <taxon>Bacteroidales</taxon>
        <taxon>Porphyromonadaceae</taxon>
        <taxon>Porphyromonas</taxon>
    </lineage>
</organism>
<dbReference type="Proteomes" id="UP000297225">
    <property type="component" value="Unassembled WGS sequence"/>
</dbReference>
<protein>
    <submittedName>
        <fullName evidence="1">Uncharacterized protein</fullName>
    </submittedName>
</protein>
<dbReference type="RefSeq" id="WP_134849186.1">
    <property type="nucleotide sequence ID" value="NZ_CP197400.1"/>
</dbReference>
<keyword evidence="2" id="KW-1185">Reference proteome</keyword>
<dbReference type="EMBL" id="SPNC01000114">
    <property type="protein sequence ID" value="TFH94506.1"/>
    <property type="molecule type" value="Genomic_DNA"/>
</dbReference>
<reference evidence="1 2" key="1">
    <citation type="submission" date="2019-03" db="EMBL/GenBank/DDBJ databases">
        <title>Porphyromonas levii Isolated from the Uterus of Dairy Cows.</title>
        <authorList>
            <person name="Francis A.M."/>
        </authorList>
    </citation>
    <scope>NUCLEOTIDE SEQUENCE [LARGE SCALE GENOMIC DNA]</scope>
    <source>
        <strain evidence="1 2">AF5678</strain>
    </source>
</reference>
<accession>A0A4Y8WNV5</accession>
<name>A0A4Y8WNV5_9PORP</name>
<gene>
    <name evidence="1" type="ORF">E4P47_07160</name>
</gene>